<dbReference type="GO" id="GO:0008061">
    <property type="term" value="F:chitin binding"/>
    <property type="evidence" value="ECO:0007669"/>
    <property type="project" value="InterPro"/>
</dbReference>
<dbReference type="EMBL" id="CP046996">
    <property type="protein sequence ID" value="QHA01545.1"/>
    <property type="molecule type" value="Genomic_DNA"/>
</dbReference>
<dbReference type="InterPro" id="IPR029070">
    <property type="entry name" value="Chitinase_insertion_sf"/>
</dbReference>
<dbReference type="PANTHER" id="PTHR30032:SF8">
    <property type="entry name" value="GERMINATION-SPECIFIC N-ACETYLMURAMOYL-L-ALANINE AMIDASE"/>
    <property type="match status" value="1"/>
</dbReference>
<dbReference type="SUPFAM" id="SSF51445">
    <property type="entry name" value="(Trans)glycosidases"/>
    <property type="match status" value="1"/>
</dbReference>
<accession>A0A857DME4</accession>
<dbReference type="SMART" id="SM00636">
    <property type="entry name" value="Glyco_18"/>
    <property type="match status" value="1"/>
</dbReference>
<dbReference type="AlphaFoldDB" id="A0A857DME4"/>
<dbReference type="InterPro" id="IPR051922">
    <property type="entry name" value="Bact_Sporulation_Assoc"/>
</dbReference>
<proteinExistence type="predicted"/>
<dbReference type="Gene3D" id="3.10.50.10">
    <property type="match status" value="1"/>
</dbReference>
<protein>
    <submittedName>
        <fullName evidence="2">Glycoside hydrolase</fullName>
    </submittedName>
</protein>
<evidence type="ECO:0000313" key="2">
    <source>
        <dbReference type="EMBL" id="QHA01545.1"/>
    </source>
</evidence>
<dbReference type="Pfam" id="PF04122">
    <property type="entry name" value="CW_binding_2"/>
    <property type="match status" value="3"/>
</dbReference>
<sequence>MFKLKMNSHQKKQATSLVRKGIATLTLASFFTCSLFMGTGETPKSTYAADSSTTSFTRFAGETRYETAVEISSNNWTNASSVVLTRGDAFPDALAGAVLANSAVVGGGPLLLTESNRLRPEVLQEIQRLNASSVFILGGTGAISASVENALKTSGLQTYRIQGNDRYETAANIAATSIESSTRAFLASGKVFADALSISSYAAANGIPLLLTDTQKVPTATLNALQKLGVTEITLIGGESAISASVAGQLKTAGYTVSRLSDQDRYKTNVAILKNLPYNMDKMVVATGGSFPDALAGSVLAARNNNPILLVPKDENALLNTPTTAYLGSNRASVNNFFFLGGFDVISTAIQNIVRIGSTSSKISLQFWDGYANKTTYENQLSYVPGDLADYIDILVPNLCGAVQADGSFAYRFSSAETPKYLVSLGQSKGAQVVPMVMNSGSTADSVLQNATKRSAFVNSATKMIAETNADGILVDMEALSESSEEGLTALMQSLYTQLHPQGKLVMVSVMSKTSATAQPWYDEYDYSDLAQYVDYIQIMSYDKHYSTSAPGPIAPLDWVREVIAYAVTEIPSEKILMGVPYYGRAWRTEGSGWVSKVFGWAVATQTADQFCATITRETTLTDPIGVPTFQYVDESGYNRTAYFDDRLSWGEKLDIMDEYNLGGIGGWSMGWINEVSTPELYPLLKERIN</sequence>
<dbReference type="Pfam" id="PF00704">
    <property type="entry name" value="Glyco_hydro_18"/>
    <property type="match status" value="1"/>
</dbReference>
<gene>
    <name evidence="2" type="ORF">GQ588_13305</name>
</gene>
<dbReference type="GO" id="GO:0005975">
    <property type="term" value="P:carbohydrate metabolic process"/>
    <property type="evidence" value="ECO:0007669"/>
    <property type="project" value="InterPro"/>
</dbReference>
<dbReference type="Proteomes" id="UP000430508">
    <property type="component" value="Chromosome"/>
</dbReference>
<dbReference type="Gene3D" id="3.40.50.12090">
    <property type="match status" value="2"/>
</dbReference>
<dbReference type="GO" id="GO:0016787">
    <property type="term" value="F:hydrolase activity"/>
    <property type="evidence" value="ECO:0007669"/>
    <property type="project" value="UniProtKB-KW"/>
</dbReference>
<dbReference type="InterPro" id="IPR007253">
    <property type="entry name" value="Cell_wall-bd_2"/>
</dbReference>
<dbReference type="InterPro" id="IPR017853">
    <property type="entry name" value="GH"/>
</dbReference>
<feature type="domain" description="GH18" evidence="1">
    <location>
        <begin position="362"/>
        <end position="690"/>
    </location>
</feature>
<dbReference type="InterPro" id="IPR011583">
    <property type="entry name" value="Chitinase_II/V-like_cat"/>
</dbReference>
<reference evidence="2 3" key="1">
    <citation type="submission" date="2019-12" db="EMBL/GenBank/DDBJ databases">
        <title>Sequence classification of anaerobic respiratory reductive dehalogenases: First we see many, then we see few.</title>
        <authorList>
            <person name="Molenda O."/>
            <person name="Puentes Jacome L.A."/>
            <person name="Cao X."/>
            <person name="Nesbo C.L."/>
            <person name="Tang S."/>
            <person name="Morson N."/>
            <person name="Patron J."/>
            <person name="Lomheim L."/>
            <person name="Wishart D.S."/>
            <person name="Edwards E.A."/>
        </authorList>
    </citation>
    <scope>NUCLEOTIDE SEQUENCE [LARGE SCALE GENOMIC DNA]</scope>
    <source>
        <strain evidence="2 3">12DCA</strain>
    </source>
</reference>
<organism evidence="2 3">
    <name type="scientific">Dehalobacter restrictus</name>
    <dbReference type="NCBI Taxonomy" id="55583"/>
    <lineage>
        <taxon>Bacteria</taxon>
        <taxon>Bacillati</taxon>
        <taxon>Bacillota</taxon>
        <taxon>Clostridia</taxon>
        <taxon>Eubacteriales</taxon>
        <taxon>Desulfitobacteriaceae</taxon>
        <taxon>Dehalobacter</taxon>
    </lineage>
</organism>
<dbReference type="RefSeq" id="WP_158208566.1">
    <property type="nucleotide sequence ID" value="NZ_CP046996.1"/>
</dbReference>
<dbReference type="PANTHER" id="PTHR30032">
    <property type="entry name" value="N-ACETYLMURAMOYL-L-ALANINE AMIDASE-RELATED"/>
    <property type="match status" value="1"/>
</dbReference>
<keyword evidence="2" id="KW-0378">Hydrolase</keyword>
<evidence type="ECO:0000313" key="3">
    <source>
        <dbReference type="Proteomes" id="UP000430508"/>
    </source>
</evidence>
<name>A0A857DME4_9FIRM</name>
<dbReference type="Gene3D" id="3.20.20.80">
    <property type="entry name" value="Glycosidases"/>
    <property type="match status" value="1"/>
</dbReference>
<dbReference type="InterPro" id="IPR001223">
    <property type="entry name" value="Glyco_hydro18_cat"/>
</dbReference>
<evidence type="ECO:0000259" key="1">
    <source>
        <dbReference type="PROSITE" id="PS51910"/>
    </source>
</evidence>
<dbReference type="PROSITE" id="PS51910">
    <property type="entry name" value="GH18_2"/>
    <property type="match status" value="1"/>
</dbReference>